<evidence type="ECO:0000313" key="7">
    <source>
        <dbReference type="Proteomes" id="UP000789375"/>
    </source>
</evidence>
<comment type="caution">
    <text evidence="6">The sequence shown here is derived from an EMBL/GenBank/DDBJ whole genome shotgun (WGS) entry which is preliminary data.</text>
</comment>
<dbReference type="PROSITE" id="PS50199">
    <property type="entry name" value="ZF_RANBP2_2"/>
    <property type="match status" value="3"/>
</dbReference>
<evidence type="ECO:0000256" key="2">
    <source>
        <dbReference type="ARBA" id="ARBA00022771"/>
    </source>
</evidence>
<keyword evidence="2 4" id="KW-0863">Zinc-finger</keyword>
<gene>
    <name evidence="6" type="ORF">FMOSSE_LOCUS2524</name>
</gene>
<dbReference type="PANTHER" id="PTHR23111:SF40">
    <property type="entry name" value="RNA-BINDING PROTEIN INVOLVED IN HETEROCHROMATIN ASSEMBLY-RELATED"/>
    <property type="match status" value="1"/>
</dbReference>
<dbReference type="Proteomes" id="UP000789375">
    <property type="component" value="Unassembled WGS sequence"/>
</dbReference>
<dbReference type="PROSITE" id="PS01358">
    <property type="entry name" value="ZF_RANBP2_1"/>
    <property type="match status" value="2"/>
</dbReference>
<accession>A0A9N8Z7N7</accession>
<name>A0A9N8Z7N7_FUNMO</name>
<evidence type="ECO:0000256" key="1">
    <source>
        <dbReference type="ARBA" id="ARBA00022723"/>
    </source>
</evidence>
<dbReference type="Pfam" id="PF00641">
    <property type="entry name" value="Zn_ribbon_RanBP"/>
    <property type="match status" value="3"/>
</dbReference>
<evidence type="ECO:0000259" key="5">
    <source>
        <dbReference type="PROSITE" id="PS50199"/>
    </source>
</evidence>
<feature type="domain" description="RanBP2-type" evidence="5">
    <location>
        <begin position="106"/>
        <end position="135"/>
    </location>
</feature>
<dbReference type="EMBL" id="CAJVPP010000340">
    <property type="protein sequence ID" value="CAG8471205.1"/>
    <property type="molecule type" value="Genomic_DNA"/>
</dbReference>
<reference evidence="6" key="1">
    <citation type="submission" date="2021-06" db="EMBL/GenBank/DDBJ databases">
        <authorList>
            <person name="Kallberg Y."/>
            <person name="Tangrot J."/>
            <person name="Rosling A."/>
        </authorList>
    </citation>
    <scope>NUCLEOTIDE SEQUENCE</scope>
    <source>
        <strain evidence="6">87-6 pot B 2015</strain>
    </source>
</reference>
<dbReference type="InterPro" id="IPR001876">
    <property type="entry name" value="Znf_RanBP2"/>
</dbReference>
<organism evidence="6 7">
    <name type="scientific">Funneliformis mosseae</name>
    <name type="common">Endomycorrhizal fungus</name>
    <name type="synonym">Glomus mosseae</name>
    <dbReference type="NCBI Taxonomy" id="27381"/>
    <lineage>
        <taxon>Eukaryota</taxon>
        <taxon>Fungi</taxon>
        <taxon>Fungi incertae sedis</taxon>
        <taxon>Mucoromycota</taxon>
        <taxon>Glomeromycotina</taxon>
        <taxon>Glomeromycetes</taxon>
        <taxon>Glomerales</taxon>
        <taxon>Glomeraceae</taxon>
        <taxon>Funneliformis</taxon>
    </lineage>
</organism>
<dbReference type="Gene3D" id="4.10.1060.10">
    <property type="entry name" value="Zinc finger, RanBP2-type"/>
    <property type="match status" value="3"/>
</dbReference>
<dbReference type="PANTHER" id="PTHR23111">
    <property type="entry name" value="ZINC FINGER PROTEIN"/>
    <property type="match status" value="1"/>
</dbReference>
<dbReference type="SUPFAM" id="SSF90209">
    <property type="entry name" value="Ran binding protein zinc finger-like"/>
    <property type="match status" value="3"/>
</dbReference>
<dbReference type="SMART" id="SM00547">
    <property type="entry name" value="ZnF_RBZ"/>
    <property type="match status" value="3"/>
</dbReference>
<keyword evidence="7" id="KW-1185">Reference proteome</keyword>
<feature type="domain" description="RanBP2-type" evidence="5">
    <location>
        <begin position="140"/>
        <end position="169"/>
    </location>
</feature>
<dbReference type="GO" id="GO:0008270">
    <property type="term" value="F:zinc ion binding"/>
    <property type="evidence" value="ECO:0007669"/>
    <property type="project" value="UniProtKB-KW"/>
</dbReference>
<proteinExistence type="predicted"/>
<dbReference type="AlphaFoldDB" id="A0A9N8Z7N7"/>
<evidence type="ECO:0000256" key="4">
    <source>
        <dbReference type="PROSITE-ProRule" id="PRU00322"/>
    </source>
</evidence>
<dbReference type="GO" id="GO:0003729">
    <property type="term" value="F:mRNA binding"/>
    <property type="evidence" value="ECO:0007669"/>
    <property type="project" value="TreeGrafter"/>
</dbReference>
<protein>
    <submittedName>
        <fullName evidence="6">3291_t:CDS:1</fullName>
    </submittedName>
</protein>
<evidence type="ECO:0000313" key="6">
    <source>
        <dbReference type="EMBL" id="CAG8471205.1"/>
    </source>
</evidence>
<sequence length="169" mass="19559">MSKFIQRNISLLQKSMVSNNFIRQRIFVPSNNNTFFSKTIGMRILPTLTMVQELRRRNIYGQRNLNYGVDNSRPGDWICKGCGYNNFSFRSSCKNCGEKPEVRNVAEGDWVCPNCDFYNFRSRTVCFKCETPSPNPPIEVEGDWTCPNCKFLNFKSRITCFKCDTASPN</sequence>
<dbReference type="InterPro" id="IPR036443">
    <property type="entry name" value="Znf_RanBP2_sf"/>
</dbReference>
<feature type="domain" description="RanBP2-type" evidence="5">
    <location>
        <begin position="73"/>
        <end position="102"/>
    </location>
</feature>
<keyword evidence="3" id="KW-0862">Zinc</keyword>
<keyword evidence="1" id="KW-0479">Metal-binding</keyword>
<evidence type="ECO:0000256" key="3">
    <source>
        <dbReference type="ARBA" id="ARBA00022833"/>
    </source>
</evidence>